<evidence type="ECO:0000256" key="1">
    <source>
        <dbReference type="SAM" id="MobiDB-lite"/>
    </source>
</evidence>
<keyword evidence="3" id="KW-1185">Reference proteome</keyword>
<reference evidence="2" key="1">
    <citation type="submission" date="2022-03" db="EMBL/GenBank/DDBJ databases">
        <title>Draft genome sequence of Aduncisulcus paluster, a free-living microaerophilic Fornicata.</title>
        <authorList>
            <person name="Yuyama I."/>
            <person name="Kume K."/>
            <person name="Tamura T."/>
            <person name="Inagaki Y."/>
            <person name="Hashimoto T."/>
        </authorList>
    </citation>
    <scope>NUCLEOTIDE SEQUENCE</scope>
    <source>
        <strain evidence="2">NY0171</strain>
    </source>
</reference>
<protein>
    <submittedName>
        <fullName evidence="2">Uncharacterized protein</fullName>
    </submittedName>
</protein>
<accession>A0ABQ5KP35</accession>
<feature type="region of interest" description="Disordered" evidence="1">
    <location>
        <begin position="275"/>
        <end position="294"/>
    </location>
</feature>
<proteinExistence type="predicted"/>
<gene>
    <name evidence="2" type="ORF">ADUPG1_007199</name>
</gene>
<dbReference type="Proteomes" id="UP001057375">
    <property type="component" value="Unassembled WGS sequence"/>
</dbReference>
<sequence length="525" mass="57746">MNILAANWAKKQESISKKLAKAKKKSDKSASQEKNVVNPVVDIVDDSSLHSIEPQPSFSLPPIILHPSLLPLSLLPFSLSYSYFGGSSQVVRVFLRHSLPQYIASYGWPTVCEVLCSSMCLSLRGIRRCRLIRRKTSKKTIDSHSFSSSSPSLSPLFTTEAFIVCKEAGVSKQTDEDEQLARQTMNFCLTILPVIFDTLKTVSPVLISLTPERYGAKNSDSFSISLLSELLSLNQSHVATQKCTFIVGICRSLEDSFWIDLDNLQSSISTKLAKDEEIDPATPSEKGLEEEEMTESHKTDIIENAGINPSKQIEIFTPNTLIHLLLSSLMASSISSSTYYIRPLLRFLSIPPATVPPRVFELVLLWNAVSGWGSGVCGGDLCELRKCVSSMLNRTCGCKCDEDRSSEHRSPSTSAIAALEAGREAKKMSLMTIDDPSLLTVTSVSELLSLNQRILDFMSSRSSIDINSTMIAPWLSFSATIPANLKNSDKCSMYIAKITSSQRRLFVNSFIGMCVSLLCNPSSCS</sequence>
<name>A0ABQ5KP35_9EUKA</name>
<feature type="non-terminal residue" evidence="2">
    <location>
        <position position="525"/>
    </location>
</feature>
<dbReference type="EMBL" id="BQXS01010173">
    <property type="protein sequence ID" value="GKT33219.1"/>
    <property type="molecule type" value="Genomic_DNA"/>
</dbReference>
<comment type="caution">
    <text evidence="2">The sequence shown here is derived from an EMBL/GenBank/DDBJ whole genome shotgun (WGS) entry which is preliminary data.</text>
</comment>
<evidence type="ECO:0000313" key="2">
    <source>
        <dbReference type="EMBL" id="GKT33219.1"/>
    </source>
</evidence>
<evidence type="ECO:0000313" key="3">
    <source>
        <dbReference type="Proteomes" id="UP001057375"/>
    </source>
</evidence>
<organism evidence="2 3">
    <name type="scientific">Aduncisulcus paluster</name>
    <dbReference type="NCBI Taxonomy" id="2918883"/>
    <lineage>
        <taxon>Eukaryota</taxon>
        <taxon>Metamonada</taxon>
        <taxon>Carpediemonas-like organisms</taxon>
        <taxon>Aduncisulcus</taxon>
    </lineage>
</organism>